<dbReference type="GO" id="GO:0016020">
    <property type="term" value="C:membrane"/>
    <property type="evidence" value="ECO:0007669"/>
    <property type="project" value="UniProtKB-SubCell"/>
</dbReference>
<feature type="transmembrane region" description="Helical" evidence="7">
    <location>
        <begin position="271"/>
        <end position="292"/>
    </location>
</feature>
<feature type="transmembrane region" description="Helical" evidence="7">
    <location>
        <begin position="439"/>
        <end position="462"/>
    </location>
</feature>
<feature type="chain" id="PRO_5011815830" description="Transmembrane 9 superfamily member" evidence="7">
    <location>
        <begin position="20"/>
        <end position="632"/>
    </location>
</feature>
<feature type="transmembrane region" description="Helical" evidence="7">
    <location>
        <begin position="330"/>
        <end position="360"/>
    </location>
</feature>
<keyword evidence="5 7" id="KW-1133">Transmembrane helix</keyword>
<accession>A0A1R2BFC4</accession>
<dbReference type="Proteomes" id="UP000187209">
    <property type="component" value="Unassembled WGS sequence"/>
</dbReference>
<dbReference type="PANTHER" id="PTHR10766:SF111">
    <property type="entry name" value="TRANSMEMBRANE 9 SUPERFAMILY MEMBER 2"/>
    <property type="match status" value="1"/>
</dbReference>
<feature type="transmembrane region" description="Helical" evidence="7">
    <location>
        <begin position="486"/>
        <end position="507"/>
    </location>
</feature>
<feature type="transmembrane region" description="Helical" evidence="7">
    <location>
        <begin position="594"/>
        <end position="622"/>
    </location>
</feature>
<feature type="transmembrane region" description="Helical" evidence="7">
    <location>
        <begin position="406"/>
        <end position="427"/>
    </location>
</feature>
<feature type="transmembrane region" description="Helical" evidence="7">
    <location>
        <begin position="366"/>
        <end position="386"/>
    </location>
</feature>
<evidence type="ECO:0000313" key="9">
    <source>
        <dbReference type="Proteomes" id="UP000187209"/>
    </source>
</evidence>
<protein>
    <recommendedName>
        <fullName evidence="7">Transmembrane 9 superfamily member</fullName>
    </recommendedName>
</protein>
<evidence type="ECO:0000256" key="1">
    <source>
        <dbReference type="ARBA" id="ARBA00004141"/>
    </source>
</evidence>
<dbReference type="OrthoDB" id="310621at2759"/>
<feature type="transmembrane region" description="Helical" evidence="7">
    <location>
        <begin position="519"/>
        <end position="550"/>
    </location>
</feature>
<dbReference type="InterPro" id="IPR004240">
    <property type="entry name" value="EMP70"/>
</dbReference>
<dbReference type="GO" id="GO:0005737">
    <property type="term" value="C:cytoplasm"/>
    <property type="evidence" value="ECO:0007669"/>
    <property type="project" value="UniProtKB-ARBA"/>
</dbReference>
<evidence type="ECO:0000256" key="2">
    <source>
        <dbReference type="ARBA" id="ARBA00005227"/>
    </source>
</evidence>
<dbReference type="PANTHER" id="PTHR10766">
    <property type="entry name" value="TRANSMEMBRANE 9 SUPERFAMILY PROTEIN"/>
    <property type="match status" value="1"/>
</dbReference>
<organism evidence="8 9">
    <name type="scientific">Stentor coeruleus</name>
    <dbReference type="NCBI Taxonomy" id="5963"/>
    <lineage>
        <taxon>Eukaryota</taxon>
        <taxon>Sar</taxon>
        <taxon>Alveolata</taxon>
        <taxon>Ciliophora</taxon>
        <taxon>Postciliodesmatophora</taxon>
        <taxon>Heterotrichea</taxon>
        <taxon>Heterotrichida</taxon>
        <taxon>Stentoridae</taxon>
        <taxon>Stentor</taxon>
    </lineage>
</organism>
<name>A0A1R2BFC4_9CILI</name>
<feature type="signal peptide" evidence="7">
    <location>
        <begin position="1"/>
        <end position="19"/>
    </location>
</feature>
<keyword evidence="4 7" id="KW-0732">Signal</keyword>
<keyword evidence="3 7" id="KW-0812">Transmembrane</keyword>
<evidence type="ECO:0000256" key="5">
    <source>
        <dbReference type="ARBA" id="ARBA00022989"/>
    </source>
</evidence>
<comment type="caution">
    <text evidence="8">The sequence shown here is derived from an EMBL/GenBank/DDBJ whole genome shotgun (WGS) entry which is preliminary data.</text>
</comment>
<reference evidence="8 9" key="1">
    <citation type="submission" date="2016-11" db="EMBL/GenBank/DDBJ databases">
        <title>The macronuclear genome of Stentor coeruleus: a giant cell with tiny introns.</title>
        <authorList>
            <person name="Slabodnick M."/>
            <person name="Ruby J.G."/>
            <person name="Reiff S.B."/>
            <person name="Swart E.C."/>
            <person name="Gosai S."/>
            <person name="Prabakaran S."/>
            <person name="Witkowska E."/>
            <person name="Larue G.E."/>
            <person name="Fisher S."/>
            <person name="Freeman R.M."/>
            <person name="Gunawardena J."/>
            <person name="Chu W."/>
            <person name="Stover N.A."/>
            <person name="Gregory B.D."/>
            <person name="Nowacki M."/>
            <person name="Derisi J."/>
            <person name="Roy S.W."/>
            <person name="Marshall W.F."/>
            <person name="Sood P."/>
        </authorList>
    </citation>
    <scope>NUCLEOTIDE SEQUENCE [LARGE SCALE GENOMIC DNA]</scope>
    <source>
        <strain evidence="8">WM001</strain>
    </source>
</reference>
<evidence type="ECO:0000256" key="7">
    <source>
        <dbReference type="RuleBase" id="RU363079"/>
    </source>
</evidence>
<dbReference type="EMBL" id="MPUH01000691">
    <property type="protein sequence ID" value="OMJ75424.1"/>
    <property type="molecule type" value="Genomic_DNA"/>
</dbReference>
<dbReference type="AlphaFoldDB" id="A0A1R2BFC4"/>
<dbReference type="GO" id="GO:0072657">
    <property type="term" value="P:protein localization to membrane"/>
    <property type="evidence" value="ECO:0007669"/>
    <property type="project" value="TreeGrafter"/>
</dbReference>
<proteinExistence type="inferred from homology"/>
<gene>
    <name evidence="8" type="ORF">SteCoe_25430</name>
</gene>
<evidence type="ECO:0000256" key="6">
    <source>
        <dbReference type="ARBA" id="ARBA00023136"/>
    </source>
</evidence>
<sequence>MLFFLFSMVSASYIPGTKPKEFEKDKIVELYVTKIDSSLTQLPFDYYYLNFCKPASTIEYNDNIGQSLSGDLIENSPYKIQMQNTVYCSNLCELTNSKTDIEIFKWMIDNEYKANWVIDGLPSGYRVPVNTTKTNLAFYQDGVPIGFKANGKRFLYNHHHFIIKVHKTSVDKWRIVGFLVNPMSLNSEGRDACKDYNIQEIIQVQENYVEKIITSENNFKLVEDVINEEFLQDAASQKIKWSYSVTFENSDTKWASRWDVYLYTEGGEVHWLSILNSFGMVIFLSFMVGHLFRRTLSRDISNYNERVDTDPEVDSGWKQLRGDVFRPPAYLGLFCVCIGSGIQLIFMTLFTILFACIGFLRPDHRGALLSTMLFLFAFMGCFGGYVSGRFYKMFGGLNWKTNSMGVATIFPGTCFGIFFIINLLIWGEESSGAVDFLSLLELICIWFGISVPLVFIGSALGYKKASITNPCKVSKIPKPIPMRRNFLVYCVCLLAGSLPFGCMFIELNYIMNSLWHHSLFYYLFGFLFLCFIVLIVTSAEVSILMTYIVLCREDYRWWWLSMQISGSSGVYLFLYSGFYYAIKLEISRFTSTVLYFGYMLIGSMAFALVTGTIGFISTFVFIRKIFSLIKSD</sequence>
<keyword evidence="9" id="KW-1185">Reference proteome</keyword>
<evidence type="ECO:0000256" key="3">
    <source>
        <dbReference type="ARBA" id="ARBA00022692"/>
    </source>
</evidence>
<comment type="subcellular location">
    <subcellularLocation>
        <location evidence="1">Membrane</location>
        <topology evidence="1">Multi-pass membrane protein</topology>
    </subcellularLocation>
</comment>
<evidence type="ECO:0000313" key="8">
    <source>
        <dbReference type="EMBL" id="OMJ75424.1"/>
    </source>
</evidence>
<dbReference type="Pfam" id="PF02990">
    <property type="entry name" value="EMP70"/>
    <property type="match status" value="1"/>
</dbReference>
<comment type="similarity">
    <text evidence="2 7">Belongs to the nonaspanin (TM9SF) (TC 9.A.2) family.</text>
</comment>
<feature type="transmembrane region" description="Helical" evidence="7">
    <location>
        <begin position="557"/>
        <end position="582"/>
    </location>
</feature>
<keyword evidence="6 7" id="KW-0472">Membrane</keyword>
<evidence type="ECO:0000256" key="4">
    <source>
        <dbReference type="ARBA" id="ARBA00022729"/>
    </source>
</evidence>